<reference evidence="1 2" key="1">
    <citation type="submission" date="2019-11" db="EMBL/GenBank/DDBJ databases">
        <title>Comparative genomics of hydrocarbon-degrading Desulfosarcina strains.</title>
        <authorList>
            <person name="Watanabe M."/>
            <person name="Kojima H."/>
            <person name="Fukui M."/>
        </authorList>
    </citation>
    <scope>NUCLEOTIDE SEQUENCE [LARGE SCALE GENOMIC DNA]</scope>
    <source>
        <strain evidence="1 2">28bB2T</strain>
    </source>
</reference>
<dbReference type="Proteomes" id="UP000425960">
    <property type="component" value="Chromosome"/>
</dbReference>
<evidence type="ECO:0008006" key="3">
    <source>
        <dbReference type="Google" id="ProtNLM"/>
    </source>
</evidence>
<proteinExistence type="predicted"/>
<dbReference type="EMBL" id="AP021876">
    <property type="protein sequence ID" value="BBO80522.1"/>
    <property type="molecule type" value="Genomic_DNA"/>
</dbReference>
<organism evidence="1 2">
    <name type="scientific">Desulfosarcina ovata subsp. sediminis</name>
    <dbReference type="NCBI Taxonomy" id="885957"/>
    <lineage>
        <taxon>Bacteria</taxon>
        <taxon>Pseudomonadati</taxon>
        <taxon>Thermodesulfobacteriota</taxon>
        <taxon>Desulfobacteria</taxon>
        <taxon>Desulfobacterales</taxon>
        <taxon>Desulfosarcinaceae</taxon>
        <taxon>Desulfosarcina</taxon>
    </lineage>
</organism>
<dbReference type="SUPFAM" id="SSF81301">
    <property type="entry name" value="Nucleotidyltransferase"/>
    <property type="match status" value="1"/>
</dbReference>
<dbReference type="Gene3D" id="3.30.460.40">
    <property type="match status" value="1"/>
</dbReference>
<accession>A0A5K7ZEN6</accession>
<dbReference type="AlphaFoldDB" id="A0A5K7ZEN6"/>
<evidence type="ECO:0000313" key="2">
    <source>
        <dbReference type="Proteomes" id="UP000425960"/>
    </source>
</evidence>
<sequence length="186" mass="21006">MPTSKNRMRTDIDLSAVLEGLIKADVKFILVGGLAAVVQGAPVTTMDVDIVHQRTAENIVKLLSFLKSIDSYHRRPDNKIIEPTEQDFSGEGHALLSTRFGPLDVLAVIEEEKTYDNLLEHTVEIEFRGNTIKVLDLRMIIELKRSSKDPKDKQRLPVLEETLRQLQDMVVDDIKTGQTNNNNDNK</sequence>
<name>A0A5K7ZEN6_9BACT</name>
<dbReference type="KEGG" id="dov:DSCO28_10880"/>
<gene>
    <name evidence="1" type="ORF">DSCO28_10880</name>
</gene>
<dbReference type="InterPro" id="IPR043519">
    <property type="entry name" value="NT_sf"/>
</dbReference>
<protein>
    <recommendedName>
        <fullName evidence="3">Nucleotidyltransferase</fullName>
    </recommendedName>
</protein>
<evidence type="ECO:0000313" key="1">
    <source>
        <dbReference type="EMBL" id="BBO80522.1"/>
    </source>
</evidence>